<dbReference type="RefSeq" id="WP_188686401.1">
    <property type="nucleotide sequence ID" value="NZ_BMKX01000007.1"/>
</dbReference>
<dbReference type="Proteomes" id="UP000606115">
    <property type="component" value="Unassembled WGS sequence"/>
</dbReference>
<dbReference type="GeneID" id="303305160"/>
<proteinExistence type="predicted"/>
<accession>A0ABQ2DQ19</accession>
<evidence type="ECO:0000313" key="7">
    <source>
        <dbReference type="EMBL" id="GGJ67630.1"/>
    </source>
</evidence>
<dbReference type="PROSITE" id="PS50850">
    <property type="entry name" value="MFS"/>
    <property type="match status" value="1"/>
</dbReference>
<dbReference type="InterPro" id="IPR036259">
    <property type="entry name" value="MFS_trans_sf"/>
</dbReference>
<feature type="transmembrane region" description="Helical" evidence="5">
    <location>
        <begin position="372"/>
        <end position="395"/>
    </location>
</feature>
<dbReference type="Pfam" id="PF07690">
    <property type="entry name" value="MFS_1"/>
    <property type="match status" value="1"/>
</dbReference>
<feature type="transmembrane region" description="Helical" evidence="5">
    <location>
        <begin position="344"/>
        <end position="366"/>
    </location>
</feature>
<keyword evidence="3 5" id="KW-1133">Transmembrane helix</keyword>
<evidence type="ECO:0000313" key="8">
    <source>
        <dbReference type="Proteomes" id="UP000606115"/>
    </source>
</evidence>
<dbReference type="EMBL" id="BMKX01000007">
    <property type="protein sequence ID" value="GGJ67630.1"/>
    <property type="molecule type" value="Genomic_DNA"/>
</dbReference>
<feature type="domain" description="Major facilitator superfamily (MFS) profile" evidence="6">
    <location>
        <begin position="12"/>
        <end position="399"/>
    </location>
</feature>
<feature type="transmembrane region" description="Helical" evidence="5">
    <location>
        <begin position="170"/>
        <end position="192"/>
    </location>
</feature>
<keyword evidence="2 5" id="KW-0812">Transmembrane</keyword>
<dbReference type="InterPro" id="IPR020846">
    <property type="entry name" value="MFS_dom"/>
</dbReference>
<dbReference type="InterPro" id="IPR011701">
    <property type="entry name" value="MFS"/>
</dbReference>
<feature type="transmembrane region" description="Helical" evidence="5">
    <location>
        <begin position="308"/>
        <end position="332"/>
    </location>
</feature>
<dbReference type="InterPro" id="IPR052528">
    <property type="entry name" value="Sugar_transport-like"/>
</dbReference>
<feature type="transmembrane region" description="Helical" evidence="5">
    <location>
        <begin position="78"/>
        <end position="95"/>
    </location>
</feature>
<evidence type="ECO:0000256" key="5">
    <source>
        <dbReference type="SAM" id="Phobius"/>
    </source>
</evidence>
<evidence type="ECO:0000256" key="4">
    <source>
        <dbReference type="ARBA" id="ARBA00023136"/>
    </source>
</evidence>
<keyword evidence="4 5" id="KW-0472">Membrane</keyword>
<gene>
    <name evidence="7" type="ORF">GCM10007173_28160</name>
</gene>
<dbReference type="Gene3D" id="1.20.1250.20">
    <property type="entry name" value="MFS general substrate transporter like domains"/>
    <property type="match status" value="2"/>
</dbReference>
<feature type="transmembrane region" description="Helical" evidence="5">
    <location>
        <begin position="248"/>
        <end position="269"/>
    </location>
</feature>
<dbReference type="SUPFAM" id="SSF103473">
    <property type="entry name" value="MFS general substrate transporter"/>
    <property type="match status" value="1"/>
</dbReference>
<feature type="transmembrane region" description="Helical" evidence="5">
    <location>
        <begin position="47"/>
        <end position="66"/>
    </location>
</feature>
<reference evidence="8" key="1">
    <citation type="journal article" date="2019" name="Int. J. Syst. Evol. Microbiol.">
        <title>The Global Catalogue of Microorganisms (GCM) 10K type strain sequencing project: providing services to taxonomists for standard genome sequencing and annotation.</title>
        <authorList>
            <consortium name="The Broad Institute Genomics Platform"/>
            <consortium name="The Broad Institute Genome Sequencing Center for Infectious Disease"/>
            <person name="Wu L."/>
            <person name="Ma J."/>
        </authorList>
    </citation>
    <scope>NUCLEOTIDE SEQUENCE [LARGE SCALE GENOMIC DNA]</scope>
    <source>
        <strain evidence="8">CGMCC 1.3685</strain>
    </source>
</reference>
<sequence length="399" mass="40759">MQQHMAKPGAGLLLVLLASVGIAPLFTYGLSATSDLVISELHISETQFGLLATVCFGCAAIGNAAFSKFADRRTDASLFIIVFGLSAAALALAAIPSGYALLLVAAMFAGFAQSFPNGVTNRVLVQRVPGAQRITWTGIKQSGVQVSQLVGSLGFPLLAAWIGWRGASLVGAILAAVLGVLTVRLINATALLPVPASKPRKNTATTTGPSTRFIVITLTAFGFINGMGVQATNVYLPLFAVRELHFSLLLGGLTAAVAGAFGVAARIGWGALMSKGVSAPKLLLTLALLATSGALTFWQAQVQHSAPLLWLAVLLHGAAALGVSVVLMAALLRAVPAASLGSSTGIVSAGQFAGFTFGPLAMGALISSPGGFTTGWLAVTGVYLCCVGLGLYLVLRKRS</sequence>
<feature type="transmembrane region" description="Helical" evidence="5">
    <location>
        <begin position="281"/>
        <end position="302"/>
    </location>
</feature>
<keyword evidence="8" id="KW-1185">Reference proteome</keyword>
<evidence type="ECO:0000256" key="1">
    <source>
        <dbReference type="ARBA" id="ARBA00004651"/>
    </source>
</evidence>
<evidence type="ECO:0000256" key="2">
    <source>
        <dbReference type="ARBA" id="ARBA00022692"/>
    </source>
</evidence>
<evidence type="ECO:0000259" key="6">
    <source>
        <dbReference type="PROSITE" id="PS50850"/>
    </source>
</evidence>
<name>A0ABQ2DQ19_9MICC</name>
<protein>
    <recommendedName>
        <fullName evidence="6">Major facilitator superfamily (MFS) profile domain-containing protein</fullName>
    </recommendedName>
</protein>
<comment type="caution">
    <text evidence="7">The sequence shown here is derived from an EMBL/GenBank/DDBJ whole genome shotgun (WGS) entry which is preliminary data.</text>
</comment>
<feature type="transmembrane region" description="Helical" evidence="5">
    <location>
        <begin position="213"/>
        <end position="236"/>
    </location>
</feature>
<comment type="subcellular location">
    <subcellularLocation>
        <location evidence="1">Cell membrane</location>
        <topology evidence="1">Multi-pass membrane protein</topology>
    </subcellularLocation>
</comment>
<evidence type="ECO:0000256" key="3">
    <source>
        <dbReference type="ARBA" id="ARBA00022989"/>
    </source>
</evidence>
<dbReference type="PANTHER" id="PTHR23526:SF4">
    <property type="entry name" value="INTEGRAL MEMBRANE TRANSPORT PROTEIN"/>
    <property type="match status" value="1"/>
</dbReference>
<organism evidence="7 8">
    <name type="scientific">Glutamicibacter ardleyensis</name>
    <dbReference type="NCBI Taxonomy" id="225894"/>
    <lineage>
        <taxon>Bacteria</taxon>
        <taxon>Bacillati</taxon>
        <taxon>Actinomycetota</taxon>
        <taxon>Actinomycetes</taxon>
        <taxon>Micrococcales</taxon>
        <taxon>Micrococcaceae</taxon>
        <taxon>Glutamicibacter</taxon>
    </lineage>
</organism>
<dbReference type="PANTHER" id="PTHR23526">
    <property type="entry name" value="INTEGRAL MEMBRANE TRANSPORT PROTEIN-RELATED"/>
    <property type="match status" value="1"/>
</dbReference>